<accession>A0AAV4LJ71</accession>
<dbReference type="CDD" id="cd00279">
    <property type="entry name" value="YlxR"/>
    <property type="match status" value="1"/>
</dbReference>
<dbReference type="SUPFAM" id="SSF64376">
    <property type="entry name" value="YlxR-like"/>
    <property type="match status" value="1"/>
</dbReference>
<sequence length="92" mass="10423">MAAKRIPLRKCTGCQEMKPKKELIRVVLTPEGEMALDLTGKRAGRGAYICKNMDCFVLARKKKALDRSLKSTVSEEIYDHLMEELSKVDAHE</sequence>
<dbReference type="InterPro" id="IPR035931">
    <property type="entry name" value="YlxR-like_sf"/>
</dbReference>
<protein>
    <recommendedName>
        <fullName evidence="1">YlxR domain-containing protein</fullName>
    </recommendedName>
</protein>
<dbReference type="Gene3D" id="3.30.1230.10">
    <property type="entry name" value="YlxR-like"/>
    <property type="match status" value="1"/>
</dbReference>
<evidence type="ECO:0000313" key="3">
    <source>
        <dbReference type="Proteomes" id="UP001057291"/>
    </source>
</evidence>
<dbReference type="RefSeq" id="WP_282200774.1">
    <property type="nucleotide sequence ID" value="NZ_BOQE01000001.1"/>
</dbReference>
<dbReference type="InterPro" id="IPR037465">
    <property type="entry name" value="YlxR"/>
</dbReference>
<comment type="caution">
    <text evidence="2">The sequence shown here is derived from an EMBL/GenBank/DDBJ whole genome shotgun (WGS) entry which is preliminary data.</text>
</comment>
<dbReference type="PANTHER" id="PTHR34215">
    <property type="entry name" value="BLL0784 PROTEIN"/>
    <property type="match status" value="1"/>
</dbReference>
<dbReference type="PANTHER" id="PTHR34215:SF1">
    <property type="entry name" value="YLXR DOMAIN-CONTAINING PROTEIN"/>
    <property type="match status" value="1"/>
</dbReference>
<organism evidence="2 3">
    <name type="scientific">Collibacillus ludicampi</name>
    <dbReference type="NCBI Taxonomy" id="2771369"/>
    <lineage>
        <taxon>Bacteria</taxon>
        <taxon>Bacillati</taxon>
        <taxon>Bacillota</taxon>
        <taxon>Bacilli</taxon>
        <taxon>Bacillales</taxon>
        <taxon>Alicyclobacillaceae</taxon>
        <taxon>Collibacillus</taxon>
    </lineage>
</organism>
<reference evidence="2" key="1">
    <citation type="journal article" date="2023" name="Int. J. Syst. Evol. Microbiol.">
        <title>Collibacillus ludicampi gen. nov., sp. nov., a new soil bacterium of the family Alicyclobacillaceae.</title>
        <authorList>
            <person name="Jojima T."/>
            <person name="Ioku Y."/>
            <person name="Fukuta Y."/>
            <person name="Shirasaka N."/>
            <person name="Matsumura Y."/>
            <person name="Mori M."/>
        </authorList>
    </citation>
    <scope>NUCLEOTIDE SEQUENCE</scope>
    <source>
        <strain evidence="2">TP075</strain>
    </source>
</reference>
<evidence type="ECO:0000313" key="2">
    <source>
        <dbReference type="EMBL" id="GIM47840.1"/>
    </source>
</evidence>
<dbReference type="NCBIfam" id="NF047356">
    <property type="entry name" value="RNA_bind_RnpM"/>
    <property type="match status" value="1"/>
</dbReference>
<dbReference type="AlphaFoldDB" id="A0AAV4LJ71"/>
<keyword evidence="3" id="KW-1185">Reference proteome</keyword>
<dbReference type="EMBL" id="BOQE01000001">
    <property type="protein sequence ID" value="GIM47840.1"/>
    <property type="molecule type" value="Genomic_DNA"/>
</dbReference>
<feature type="domain" description="YlxR" evidence="1">
    <location>
        <begin position="9"/>
        <end position="82"/>
    </location>
</feature>
<name>A0AAV4LJ71_9BACL</name>
<evidence type="ECO:0000259" key="1">
    <source>
        <dbReference type="Pfam" id="PF04296"/>
    </source>
</evidence>
<dbReference type="Pfam" id="PF04296">
    <property type="entry name" value="YlxR"/>
    <property type="match status" value="1"/>
</dbReference>
<gene>
    <name evidence="2" type="ORF">DNHGIG_33890</name>
</gene>
<dbReference type="InterPro" id="IPR007393">
    <property type="entry name" value="YlxR_dom"/>
</dbReference>
<dbReference type="Proteomes" id="UP001057291">
    <property type="component" value="Unassembled WGS sequence"/>
</dbReference>
<proteinExistence type="predicted"/>